<dbReference type="EMBL" id="JBHLTC010000041">
    <property type="protein sequence ID" value="MFC0628998.1"/>
    <property type="molecule type" value="Genomic_DNA"/>
</dbReference>
<name>A0ABV6QXU5_9ACTN</name>
<comment type="caution">
    <text evidence="1">The sequence shown here is derived from an EMBL/GenBank/DDBJ whole genome shotgun (WGS) entry which is preliminary data.</text>
</comment>
<protein>
    <submittedName>
        <fullName evidence="1">Uncharacterized protein</fullName>
    </submittedName>
</protein>
<sequence>MRIPENEVGLDLDDGGRWTSLQLGGREWFRTSAGGGDRNGLTTYVDSGGLDECFPTVRPDHGVLWNQPWGVVDEADEWDVVQTEEAVFLRRLNGGDAPDELGPQTIWADYRLLAEPGYRFIWAARASLDCEAGAQLVPDDLPAAELDGDTVLPGCASASVVDRGQTLRLAVTCLGQPTSFAIWRDGLSHDGLVVGPMLGRIFDLAEAGPADAAVVGPAGEITWRLTLSSG</sequence>
<dbReference type="RefSeq" id="WP_380056308.1">
    <property type="nucleotide sequence ID" value="NZ_JBHLTC010000041.1"/>
</dbReference>
<proteinExistence type="predicted"/>
<reference evidence="1 2" key="1">
    <citation type="submission" date="2024-09" db="EMBL/GenBank/DDBJ databases">
        <authorList>
            <person name="Sun Q."/>
            <person name="Mori K."/>
        </authorList>
    </citation>
    <scope>NUCLEOTIDE SEQUENCE [LARGE SCALE GENOMIC DNA]</scope>
    <source>
        <strain evidence="1 2">CGMCC 1.15906</strain>
    </source>
</reference>
<evidence type="ECO:0000313" key="1">
    <source>
        <dbReference type="EMBL" id="MFC0628998.1"/>
    </source>
</evidence>
<dbReference type="Proteomes" id="UP001589890">
    <property type="component" value="Unassembled WGS sequence"/>
</dbReference>
<keyword evidence="2" id="KW-1185">Reference proteome</keyword>
<evidence type="ECO:0000313" key="2">
    <source>
        <dbReference type="Proteomes" id="UP001589890"/>
    </source>
</evidence>
<accession>A0ABV6QXU5</accession>
<organism evidence="1 2">
    <name type="scientific">Kribbella deserti</name>
    <dbReference type="NCBI Taxonomy" id="1926257"/>
    <lineage>
        <taxon>Bacteria</taxon>
        <taxon>Bacillati</taxon>
        <taxon>Actinomycetota</taxon>
        <taxon>Actinomycetes</taxon>
        <taxon>Propionibacteriales</taxon>
        <taxon>Kribbellaceae</taxon>
        <taxon>Kribbella</taxon>
    </lineage>
</organism>
<gene>
    <name evidence="1" type="ORF">ACFFGN_33340</name>
</gene>